<evidence type="ECO:0000313" key="2">
    <source>
        <dbReference type="EMBL" id="KAK3907548.1"/>
    </source>
</evidence>
<gene>
    <name evidence="2" type="ORF">KUF71_003047</name>
</gene>
<name>A0AAE1L5I3_9NEOP</name>
<reference evidence="2" key="2">
    <citation type="journal article" date="2023" name="BMC Genomics">
        <title>Pest status, molecular evolution, and epigenetic factors derived from the genome assembly of Frankliniella fusca, a thysanopteran phytovirus vector.</title>
        <authorList>
            <person name="Catto M.A."/>
            <person name="Labadie P.E."/>
            <person name="Jacobson A.L."/>
            <person name="Kennedy G.G."/>
            <person name="Srinivasan R."/>
            <person name="Hunt B.G."/>
        </authorList>
    </citation>
    <scope>NUCLEOTIDE SEQUENCE</scope>
    <source>
        <strain evidence="2">PL_HMW_Pooled</strain>
    </source>
</reference>
<organism evidence="2 3">
    <name type="scientific">Frankliniella fusca</name>
    <dbReference type="NCBI Taxonomy" id="407009"/>
    <lineage>
        <taxon>Eukaryota</taxon>
        <taxon>Metazoa</taxon>
        <taxon>Ecdysozoa</taxon>
        <taxon>Arthropoda</taxon>
        <taxon>Hexapoda</taxon>
        <taxon>Insecta</taxon>
        <taxon>Pterygota</taxon>
        <taxon>Neoptera</taxon>
        <taxon>Paraneoptera</taxon>
        <taxon>Thysanoptera</taxon>
        <taxon>Terebrantia</taxon>
        <taxon>Thripoidea</taxon>
        <taxon>Thripidae</taxon>
        <taxon>Frankliniella</taxon>
    </lineage>
</organism>
<protein>
    <submittedName>
        <fullName evidence="2">Mitochondrial uncoupling protein 3</fullName>
    </submittedName>
</protein>
<dbReference type="Proteomes" id="UP001219518">
    <property type="component" value="Unassembled WGS sequence"/>
</dbReference>
<proteinExistence type="predicted"/>
<dbReference type="AlphaFoldDB" id="A0AAE1L5I3"/>
<dbReference type="EMBL" id="JAHWGI010000011">
    <property type="protein sequence ID" value="KAK3907548.1"/>
    <property type="molecule type" value="Genomic_DNA"/>
</dbReference>
<keyword evidence="1" id="KW-0732">Signal</keyword>
<accession>A0AAE1L5I3</accession>
<feature type="signal peptide" evidence="1">
    <location>
        <begin position="1"/>
        <end position="19"/>
    </location>
</feature>
<evidence type="ECO:0000256" key="1">
    <source>
        <dbReference type="SAM" id="SignalP"/>
    </source>
</evidence>
<keyword evidence="3" id="KW-1185">Reference proteome</keyword>
<sequence length="175" mass="19931">MLIVVYLTLGELGLGGCSSYVREELAWRSVTYEDGVLTLWEGCLAGLYEWSRWFTVPVRELRVMTCKDVSAQELESSLNALVVCWPDMSCIKVHNGFNSEVPVYVKGFRPVCGYVFLDSSSSDGFCEILWRKTSWTPCRLLDACLKVVIPSELQEEIEDRFSGEKSHRTEWVLVV</sequence>
<comment type="caution">
    <text evidence="2">The sequence shown here is derived from an EMBL/GenBank/DDBJ whole genome shotgun (WGS) entry which is preliminary data.</text>
</comment>
<reference evidence="2" key="1">
    <citation type="submission" date="2021-07" db="EMBL/GenBank/DDBJ databases">
        <authorList>
            <person name="Catto M.A."/>
            <person name="Jacobson A."/>
            <person name="Kennedy G."/>
            <person name="Labadie P."/>
            <person name="Hunt B.G."/>
            <person name="Srinivasan R."/>
        </authorList>
    </citation>
    <scope>NUCLEOTIDE SEQUENCE</scope>
    <source>
        <strain evidence="2">PL_HMW_Pooled</strain>
        <tissue evidence="2">Head</tissue>
    </source>
</reference>
<evidence type="ECO:0000313" key="3">
    <source>
        <dbReference type="Proteomes" id="UP001219518"/>
    </source>
</evidence>
<feature type="chain" id="PRO_5042279198" evidence="1">
    <location>
        <begin position="20"/>
        <end position="175"/>
    </location>
</feature>